<dbReference type="Proteomes" id="UP001592531">
    <property type="component" value="Unassembled WGS sequence"/>
</dbReference>
<name>A0ABV6VY96_9ACTN</name>
<protein>
    <recommendedName>
        <fullName evidence="3">Transglutaminase-like domain-containing protein</fullName>
    </recommendedName>
</protein>
<reference evidence="1 2" key="1">
    <citation type="submission" date="2024-09" db="EMBL/GenBank/DDBJ databases">
        <authorList>
            <person name="Lee S.D."/>
        </authorList>
    </citation>
    <scope>NUCLEOTIDE SEQUENCE [LARGE SCALE GENOMIC DNA]</scope>
    <source>
        <strain evidence="1 2">N8-3</strain>
    </source>
</reference>
<evidence type="ECO:0000313" key="1">
    <source>
        <dbReference type="EMBL" id="MFC1418735.1"/>
    </source>
</evidence>
<sequence>MTACDRIRLFEQVRAVPYGTDGAHDAQSLLTAPCGDCLAKSAYLLQGFAALGLRVRRVRWLYLLPPHPAQVALLPSRQDVHTALEVAVGGVWVLVDATHDPGLAAAGFTVAQWDGTGPTAPAYPAVGPVWRAGDPAPEPVPNASLDEEPDPSAVRAYQAAYNRWLREVRAGA</sequence>
<dbReference type="EMBL" id="JBHFAB010000013">
    <property type="protein sequence ID" value="MFC1418735.1"/>
    <property type="molecule type" value="Genomic_DNA"/>
</dbReference>
<comment type="caution">
    <text evidence="1">The sequence shown here is derived from an EMBL/GenBank/DDBJ whole genome shotgun (WGS) entry which is preliminary data.</text>
</comment>
<dbReference type="RefSeq" id="WP_380537531.1">
    <property type="nucleotide sequence ID" value="NZ_JBHFAB010000013.1"/>
</dbReference>
<keyword evidence="2" id="KW-1185">Reference proteome</keyword>
<gene>
    <name evidence="1" type="ORF">ACEZDE_19160</name>
</gene>
<organism evidence="1 2">
    <name type="scientific">Streptacidiphilus cavernicola</name>
    <dbReference type="NCBI Taxonomy" id="3342716"/>
    <lineage>
        <taxon>Bacteria</taxon>
        <taxon>Bacillati</taxon>
        <taxon>Actinomycetota</taxon>
        <taxon>Actinomycetes</taxon>
        <taxon>Kitasatosporales</taxon>
        <taxon>Streptomycetaceae</taxon>
        <taxon>Streptacidiphilus</taxon>
    </lineage>
</organism>
<proteinExistence type="predicted"/>
<evidence type="ECO:0008006" key="3">
    <source>
        <dbReference type="Google" id="ProtNLM"/>
    </source>
</evidence>
<evidence type="ECO:0000313" key="2">
    <source>
        <dbReference type="Proteomes" id="UP001592531"/>
    </source>
</evidence>
<accession>A0ABV6VY96</accession>